<evidence type="ECO:0000256" key="3">
    <source>
        <dbReference type="ARBA" id="ARBA00005283"/>
    </source>
</evidence>
<feature type="domain" description="XPG-I" evidence="16">
    <location>
        <begin position="673"/>
        <end position="742"/>
    </location>
</feature>
<evidence type="ECO:0000256" key="4">
    <source>
        <dbReference type="ARBA" id="ARBA00022722"/>
    </source>
</evidence>
<dbReference type="InterPro" id="IPR001044">
    <property type="entry name" value="XPG/Rad2_eukaryotes"/>
</dbReference>
<evidence type="ECO:0000256" key="7">
    <source>
        <dbReference type="ARBA" id="ARBA00022763"/>
    </source>
</evidence>
<evidence type="ECO:0000256" key="1">
    <source>
        <dbReference type="ARBA" id="ARBA00001946"/>
    </source>
</evidence>
<dbReference type="SMART" id="SM00484">
    <property type="entry name" value="XPGI"/>
    <property type="match status" value="1"/>
</dbReference>
<dbReference type="SUPFAM" id="SSF47807">
    <property type="entry name" value="5' to 3' exonuclease, C-terminal subdomain"/>
    <property type="match status" value="1"/>
</dbReference>
<dbReference type="FunFam" id="1.10.150.20:FF:000030">
    <property type="entry name" value="Flap endonuclease GEN-like 1"/>
    <property type="match status" value="1"/>
</dbReference>
<dbReference type="InterPro" id="IPR036279">
    <property type="entry name" value="5-3_exonuclease_C_sf"/>
</dbReference>
<dbReference type="FunFam" id="3.40.50.1010:FF:000025">
    <property type="entry name" value="DNA repair protein RAD2"/>
    <property type="match status" value="1"/>
</dbReference>
<dbReference type="PANTHER" id="PTHR16171:SF7">
    <property type="entry name" value="DNA REPAIR PROTEIN RAD2"/>
    <property type="match status" value="1"/>
</dbReference>
<dbReference type="PANTHER" id="PTHR16171">
    <property type="entry name" value="DNA REPAIR PROTEIN COMPLEMENTING XP-G CELLS-RELATED"/>
    <property type="match status" value="1"/>
</dbReference>
<comment type="similarity">
    <text evidence="12">Belongs to the XPG/RAD2 endonuclease family. GEN subfamily.</text>
</comment>
<dbReference type="Proteomes" id="UP000615446">
    <property type="component" value="Unassembled WGS sequence"/>
</dbReference>
<dbReference type="InterPro" id="IPR029060">
    <property type="entry name" value="PIN-like_dom_sf"/>
</dbReference>
<sequence length="974" mass="112833">MLASGFFRRICKLLFYNVKPVFVFDGGSPEIKRLTLNERRKRRTGNANNVQKTAEKLLSAQLRLQAIQDSKDLDSKKNKGLLRRVKNDDIVYFDRPNVSSEEQHRRRKRDEYELPSMSGGIESMITKDDPRLATEDDLRNFIKEFKPEKIDVDSEVFRSLPLATQCEIIGELRVKSRQTSWDRFQEMLNNAPRHGFFTTSDKKSSSERNKKYVLIKNSEGNAGWTMGSIDENESNYNKQVPSIKENPVDMDTSPYNDKNASLEPSKSSALTTDNKNKDFEDHISLSSDEQNSLLLDKDAYVEDSESIESIVKKFKRLESEQFEDIPNFDTSASMESDTFYALWLSRMSPAFQKEYRDHNDMLHKAIYVWNEDELEEQLKSVTKKLGKLKESDKPKVDALNFWQIFLKATFEFRTDPDHQSNNQKDPEILEIGASDNFICSEEKKIHVRETNHSMQKNTHTIKKLNINFGSLILPVNYNVSSYHTSTPLEDSEIVSETSDFEEFELTKSADVDYQSNSSTTNSPLLVQTPNDQKIHSDMDIDMNTDMESDYESQAGALTNKDALETVHKLNSRSSIYMSEEDYIEISSDEDESKIKLQVEPVIINSDEEIPKQLSEEESEFARFLSELKKKDLNSVQQELNIEVQQLNEQRRREKRDADSVTQTMISECQKLLQLFGIPYITAPMEAEAQCAELLHLGLVDGIVTDDSDVFLFGGSRIYKNMFSQQKYVECYLLQDLEKHMKLDREKLINLAILLGSDYTEGITGVGVVNAMEILNEFPGEKGLEHFRDWWLDVQNGINKLDNESDFKKKFLKKMKNLILSKNFPNHHVRDAYLRPQVDDSKIQFQWAIPDLDDLRDFLMDNFLWSHEKVDETLVPLMKTLVKRQSEEKTQKVLDDFFDPSMGNNNVYKPHKSARIQRIVDSWKHETSIDENNSNDGNKLSQQRKRRPQESANVITEQGKSSYKKRKRQKANKKV</sequence>
<evidence type="ECO:0000256" key="10">
    <source>
        <dbReference type="ARBA" id="ARBA00023204"/>
    </source>
</evidence>
<accession>A0A8H3QS80</accession>
<dbReference type="InterPro" id="IPR006084">
    <property type="entry name" value="XPG/Rad2"/>
</dbReference>
<dbReference type="Gene3D" id="3.40.50.1010">
    <property type="entry name" value="5'-nuclease"/>
    <property type="match status" value="2"/>
</dbReference>
<feature type="coiled-coil region" evidence="14">
    <location>
        <begin position="629"/>
        <end position="663"/>
    </location>
</feature>
<dbReference type="AlphaFoldDB" id="A0A8H3QS80"/>
<name>A0A8H3QS80_9GLOM</name>
<evidence type="ECO:0000313" key="18">
    <source>
        <dbReference type="Proteomes" id="UP000615446"/>
    </source>
</evidence>
<comment type="caution">
    <text evidence="17">The sequence shown here is derived from an EMBL/GenBank/DDBJ whole genome shotgun (WGS) entry which is preliminary data.</text>
</comment>
<dbReference type="GO" id="GO:0006289">
    <property type="term" value="P:nucleotide-excision repair"/>
    <property type="evidence" value="ECO:0007669"/>
    <property type="project" value="InterPro"/>
</dbReference>
<feature type="compositionally biased region" description="Polar residues" evidence="15">
    <location>
        <begin position="253"/>
        <end position="273"/>
    </location>
</feature>
<feature type="compositionally biased region" description="Polar residues" evidence="15">
    <location>
        <begin position="949"/>
        <end position="960"/>
    </location>
</feature>
<comment type="function">
    <text evidence="13">Single-stranded DNA endonuclease involved in excision repair of DNA damaged with UV light, bulky adducts, or cross-linking agents. Essential for the incision step of excision-repair.</text>
</comment>
<dbReference type="CDD" id="cd09904">
    <property type="entry name" value="H3TH_XPG"/>
    <property type="match status" value="1"/>
</dbReference>
<keyword evidence="7" id="KW-0227">DNA damage</keyword>
<evidence type="ECO:0000256" key="6">
    <source>
        <dbReference type="ARBA" id="ARBA00022759"/>
    </source>
</evidence>
<evidence type="ECO:0000256" key="9">
    <source>
        <dbReference type="ARBA" id="ARBA00022842"/>
    </source>
</evidence>
<evidence type="ECO:0000256" key="8">
    <source>
        <dbReference type="ARBA" id="ARBA00022801"/>
    </source>
</evidence>
<dbReference type="InterPro" id="IPR019974">
    <property type="entry name" value="XPG_CS"/>
</dbReference>
<protein>
    <submittedName>
        <fullName evidence="17">PIN domain-like protein</fullName>
    </submittedName>
</protein>
<feature type="compositionally biased region" description="Basic residues" evidence="15">
    <location>
        <begin position="961"/>
        <end position="974"/>
    </location>
</feature>
<keyword evidence="8" id="KW-0378">Hydrolase</keyword>
<evidence type="ECO:0000256" key="5">
    <source>
        <dbReference type="ARBA" id="ARBA00022723"/>
    </source>
</evidence>
<evidence type="ECO:0000256" key="14">
    <source>
        <dbReference type="SAM" id="Coils"/>
    </source>
</evidence>
<comment type="cofactor">
    <cofactor evidence="1">
        <name>Mg(2+)</name>
        <dbReference type="ChEBI" id="CHEBI:18420"/>
    </cofactor>
</comment>
<dbReference type="PROSITE" id="PS00842">
    <property type="entry name" value="XPG_2"/>
    <property type="match status" value="1"/>
</dbReference>
<dbReference type="SUPFAM" id="SSF88723">
    <property type="entry name" value="PIN domain-like"/>
    <property type="match status" value="1"/>
</dbReference>
<dbReference type="SMART" id="SM00279">
    <property type="entry name" value="HhH2"/>
    <property type="match status" value="1"/>
</dbReference>
<evidence type="ECO:0000256" key="15">
    <source>
        <dbReference type="SAM" id="MobiDB-lite"/>
    </source>
</evidence>
<organism evidence="17 18">
    <name type="scientific">Rhizophagus clarus</name>
    <dbReference type="NCBI Taxonomy" id="94130"/>
    <lineage>
        <taxon>Eukaryota</taxon>
        <taxon>Fungi</taxon>
        <taxon>Fungi incertae sedis</taxon>
        <taxon>Mucoromycota</taxon>
        <taxon>Glomeromycotina</taxon>
        <taxon>Glomeromycetes</taxon>
        <taxon>Glomerales</taxon>
        <taxon>Glomeraceae</taxon>
        <taxon>Rhizophagus</taxon>
    </lineage>
</organism>
<feature type="compositionally biased region" description="Polar residues" evidence="15">
    <location>
        <begin position="929"/>
        <end position="940"/>
    </location>
</feature>
<evidence type="ECO:0000256" key="12">
    <source>
        <dbReference type="ARBA" id="ARBA00038112"/>
    </source>
</evidence>
<comment type="subcellular location">
    <subcellularLocation>
        <location evidence="2">Nucleus</location>
    </subcellularLocation>
</comment>
<dbReference type="GO" id="GO:0005634">
    <property type="term" value="C:nucleus"/>
    <property type="evidence" value="ECO:0007669"/>
    <property type="project" value="UniProtKB-SubCell"/>
</dbReference>
<dbReference type="InterPro" id="IPR008918">
    <property type="entry name" value="HhH2"/>
</dbReference>
<reference evidence="17" key="1">
    <citation type="submission" date="2019-10" db="EMBL/GenBank/DDBJ databases">
        <title>Conservation and host-specific expression of non-tandemly repeated heterogenous ribosome RNA gene in arbuscular mycorrhizal fungi.</title>
        <authorList>
            <person name="Maeda T."/>
            <person name="Kobayashi Y."/>
            <person name="Nakagawa T."/>
            <person name="Ezawa T."/>
            <person name="Yamaguchi K."/>
            <person name="Bino T."/>
            <person name="Nishimoto Y."/>
            <person name="Shigenobu S."/>
            <person name="Kawaguchi M."/>
        </authorList>
    </citation>
    <scope>NUCLEOTIDE SEQUENCE</scope>
    <source>
        <strain evidence="17">HR1</strain>
    </source>
</reference>
<dbReference type="OrthoDB" id="31113at2759"/>
<dbReference type="PRINTS" id="PR00066">
    <property type="entry name" value="XRODRMPGMNTG"/>
</dbReference>
<dbReference type="Pfam" id="PF00752">
    <property type="entry name" value="XPG_N"/>
    <property type="match status" value="1"/>
</dbReference>
<feature type="region of interest" description="Disordered" evidence="15">
    <location>
        <begin position="926"/>
        <end position="974"/>
    </location>
</feature>
<evidence type="ECO:0000256" key="13">
    <source>
        <dbReference type="ARBA" id="ARBA00053135"/>
    </source>
</evidence>
<evidence type="ECO:0000256" key="11">
    <source>
        <dbReference type="ARBA" id="ARBA00023242"/>
    </source>
</evidence>
<keyword evidence="5" id="KW-0479">Metal-binding</keyword>
<keyword evidence="11" id="KW-0539">Nucleus</keyword>
<comment type="similarity">
    <text evidence="3">Belongs to the XPG/RAD2 endonuclease family. XPG subfamily.</text>
</comment>
<dbReference type="EMBL" id="BLAL01000165">
    <property type="protein sequence ID" value="GES87184.1"/>
    <property type="molecule type" value="Genomic_DNA"/>
</dbReference>
<dbReference type="InterPro" id="IPR006085">
    <property type="entry name" value="XPG_DNA_repair_N"/>
</dbReference>
<keyword evidence="4" id="KW-0540">Nuclease</keyword>
<dbReference type="PRINTS" id="PR00853">
    <property type="entry name" value="XPGRADSUPER"/>
</dbReference>
<dbReference type="Gene3D" id="1.10.150.20">
    <property type="entry name" value="5' to 3' exonuclease, C-terminal subdomain"/>
    <property type="match status" value="1"/>
</dbReference>
<proteinExistence type="inferred from homology"/>
<keyword evidence="10" id="KW-0234">DNA repair</keyword>
<dbReference type="Pfam" id="PF00867">
    <property type="entry name" value="XPG_I"/>
    <property type="match status" value="1"/>
</dbReference>
<dbReference type="GO" id="GO:0003697">
    <property type="term" value="F:single-stranded DNA binding"/>
    <property type="evidence" value="ECO:0007669"/>
    <property type="project" value="InterPro"/>
</dbReference>
<evidence type="ECO:0000313" key="17">
    <source>
        <dbReference type="EMBL" id="GES87184.1"/>
    </source>
</evidence>
<gene>
    <name evidence="17" type="ORF">RCL2_001419400</name>
</gene>
<keyword evidence="9" id="KW-0460">Magnesium</keyword>
<feature type="region of interest" description="Disordered" evidence="15">
    <location>
        <begin position="239"/>
        <end position="274"/>
    </location>
</feature>
<evidence type="ECO:0000256" key="2">
    <source>
        <dbReference type="ARBA" id="ARBA00004123"/>
    </source>
</evidence>
<evidence type="ECO:0000259" key="16">
    <source>
        <dbReference type="SMART" id="SM00484"/>
    </source>
</evidence>
<dbReference type="GO" id="GO:0046872">
    <property type="term" value="F:metal ion binding"/>
    <property type="evidence" value="ECO:0007669"/>
    <property type="project" value="UniProtKB-KW"/>
</dbReference>
<keyword evidence="6" id="KW-0255">Endonuclease</keyword>
<dbReference type="CDD" id="cd09868">
    <property type="entry name" value="PIN_XPG_RAD2"/>
    <property type="match status" value="1"/>
</dbReference>
<dbReference type="InterPro" id="IPR006086">
    <property type="entry name" value="XPG-I_dom"/>
</dbReference>
<dbReference type="GO" id="GO:0048256">
    <property type="term" value="F:flap endonuclease activity"/>
    <property type="evidence" value="ECO:0007669"/>
    <property type="project" value="UniProtKB-ARBA"/>
</dbReference>
<keyword evidence="14" id="KW-0175">Coiled coil</keyword>